<evidence type="ECO:0000313" key="4">
    <source>
        <dbReference type="Proteomes" id="UP000717364"/>
    </source>
</evidence>
<dbReference type="InterPro" id="IPR045450">
    <property type="entry name" value="VMAP_C"/>
</dbReference>
<dbReference type="InterPro" id="IPR000157">
    <property type="entry name" value="TIR_dom"/>
</dbReference>
<protein>
    <submittedName>
        <fullName evidence="3">Toll/interleukin-1 receptor domain-containing protein</fullName>
    </submittedName>
</protein>
<dbReference type="InterPro" id="IPR035897">
    <property type="entry name" value="Toll_tir_struct_dom_sf"/>
</dbReference>
<dbReference type="SMART" id="SM00255">
    <property type="entry name" value="TIR"/>
    <property type="match status" value="1"/>
</dbReference>
<dbReference type="AlphaFoldDB" id="A0A947GJU6"/>
<feature type="region of interest" description="Disordered" evidence="1">
    <location>
        <begin position="140"/>
        <end position="163"/>
    </location>
</feature>
<keyword evidence="3" id="KW-0675">Receptor</keyword>
<dbReference type="Gene3D" id="3.40.50.10140">
    <property type="entry name" value="Toll/interleukin-1 receptor homology (TIR) domain"/>
    <property type="match status" value="1"/>
</dbReference>
<reference evidence="3" key="2">
    <citation type="journal article" date="2021" name="Mar. Drugs">
        <title>Genome Reduction and Secondary Metabolism of the Marine Sponge-Associated Cyanobacterium Leptothoe.</title>
        <authorList>
            <person name="Konstantinou D."/>
            <person name="Popin R.V."/>
            <person name="Fewer D.P."/>
            <person name="Sivonen K."/>
            <person name="Gkelis S."/>
        </authorList>
    </citation>
    <scope>NUCLEOTIDE SEQUENCE</scope>
    <source>
        <strain evidence="3">TAU-MAC 1115</strain>
    </source>
</reference>
<proteinExistence type="predicted"/>
<name>A0A947GJU6_9CYAN</name>
<dbReference type="Pfam" id="PF13676">
    <property type="entry name" value="TIR_2"/>
    <property type="match status" value="1"/>
</dbReference>
<dbReference type="EMBL" id="JADOES010000043">
    <property type="protein sequence ID" value="MBT9317305.1"/>
    <property type="molecule type" value="Genomic_DNA"/>
</dbReference>
<comment type="caution">
    <text evidence="3">The sequence shown here is derived from an EMBL/GenBank/DDBJ whole genome shotgun (WGS) entry which is preliminary data.</text>
</comment>
<dbReference type="RefSeq" id="WP_215610372.1">
    <property type="nucleotide sequence ID" value="NZ_JADOES010000043.1"/>
</dbReference>
<dbReference type="Pfam" id="PF20028">
    <property type="entry name" value="VMAP-C"/>
    <property type="match status" value="1"/>
</dbReference>
<dbReference type="Proteomes" id="UP000717364">
    <property type="component" value="Unassembled WGS sequence"/>
</dbReference>
<dbReference type="SUPFAM" id="SSF52200">
    <property type="entry name" value="Toll/Interleukin receptor TIR domain"/>
    <property type="match status" value="1"/>
</dbReference>
<gene>
    <name evidence="3" type="ORF">IXB50_17925</name>
</gene>
<organism evidence="3 4">
    <name type="scientific">Leptothoe spongobia TAU-MAC 1115</name>
    <dbReference type="NCBI Taxonomy" id="1967444"/>
    <lineage>
        <taxon>Bacteria</taxon>
        <taxon>Bacillati</taxon>
        <taxon>Cyanobacteriota</taxon>
        <taxon>Cyanophyceae</taxon>
        <taxon>Nodosilineales</taxon>
        <taxon>Cymatolegaceae</taxon>
        <taxon>Leptothoe</taxon>
        <taxon>Leptothoe spongobia</taxon>
    </lineage>
</organism>
<evidence type="ECO:0000313" key="3">
    <source>
        <dbReference type="EMBL" id="MBT9317305.1"/>
    </source>
</evidence>
<dbReference type="GO" id="GO:0007165">
    <property type="term" value="P:signal transduction"/>
    <property type="evidence" value="ECO:0007669"/>
    <property type="project" value="InterPro"/>
</dbReference>
<sequence>MVDSETKDFFVSYNSADRAWAEWIAWVFEEKGYSVIIQAWDFRPGGNFILDMQRATEAERTVMVLSDAYLQASYTQPEWAAAFKQDPESEARKLLPIRVSPCQPQGMLAPVVYVDLVGKTETEAEELLMVALQERAKPRTRPVFPQEEAARQRVTPKTVSFPGTTAEFSEPAEQAEASERSVVQPLVGPHSSKVSKADWLNLFDNFSGKDFAYVQIAFLCAFKVVYGDFWTIRPDHPQLSELAQIRNLLTSYDNPQLAVQFVGQAIVELQRASEDEPRDLTFLQRWRETVAEVHGGIALTKTEPIVPGINQGYLLLALKESGRVTKEGASVTVFSGLHATGVSNSIEWDADTITCSLDQVAEHLSDLIHKAEEVLSPYGCGRITVELFLPCVYLEENVADWEVQNEQQRPRSLGRHRGFVVRSLDRVFSKPTQTVLSQNWQLLEDCVKAQKACERFHLQDTCPEPGDLEVFLEEQPGLKLVADLPEDSEQRQDILYDIINSAVPIALWSSPACDGTTDERLTEFETLLSASQLTDFANLAQQWRRRRIQVNNMTAKQLRLLCDCPERWPQLPDKRREDDLLVAS</sequence>
<feature type="domain" description="TIR" evidence="2">
    <location>
        <begin position="5"/>
        <end position="136"/>
    </location>
</feature>
<accession>A0A947GJU6</accession>
<evidence type="ECO:0000259" key="2">
    <source>
        <dbReference type="PROSITE" id="PS50104"/>
    </source>
</evidence>
<keyword evidence="4" id="KW-1185">Reference proteome</keyword>
<dbReference type="PROSITE" id="PS50104">
    <property type="entry name" value="TIR"/>
    <property type="match status" value="1"/>
</dbReference>
<evidence type="ECO:0000256" key="1">
    <source>
        <dbReference type="SAM" id="MobiDB-lite"/>
    </source>
</evidence>
<reference evidence="3" key="1">
    <citation type="submission" date="2020-11" db="EMBL/GenBank/DDBJ databases">
        <authorList>
            <person name="Konstantinou D."/>
            <person name="Gkelis S."/>
            <person name="Popin R."/>
            <person name="Fewer D."/>
            <person name="Sivonen K."/>
        </authorList>
    </citation>
    <scope>NUCLEOTIDE SEQUENCE</scope>
    <source>
        <strain evidence="3">TAU-MAC 1115</strain>
    </source>
</reference>